<reference evidence="2" key="1">
    <citation type="submission" date="2016-11" db="EMBL/GenBank/DDBJ databases">
        <authorList>
            <person name="Varghese N."/>
            <person name="Submissions S."/>
        </authorList>
    </citation>
    <scope>NUCLEOTIDE SEQUENCE [LARGE SCALE GENOMIC DNA]</scope>
    <source>
        <strain evidence="2">DSM 15292</strain>
    </source>
</reference>
<organism evidence="1 2">
    <name type="scientific">Algoriphagus halophilus</name>
    <dbReference type="NCBI Taxonomy" id="226505"/>
    <lineage>
        <taxon>Bacteria</taxon>
        <taxon>Pseudomonadati</taxon>
        <taxon>Bacteroidota</taxon>
        <taxon>Cytophagia</taxon>
        <taxon>Cytophagales</taxon>
        <taxon>Cyclobacteriaceae</taxon>
        <taxon>Algoriphagus</taxon>
    </lineage>
</organism>
<gene>
    <name evidence="1" type="ORF">SAMN05444394_0001</name>
</gene>
<dbReference type="OrthoDB" id="2599194at2"/>
<proteinExistence type="predicted"/>
<name>A0A1N6D270_9BACT</name>
<dbReference type="RefSeq" id="WP_074222817.1">
    <property type="nucleotide sequence ID" value="NZ_FSRC01000001.1"/>
</dbReference>
<sequence length="148" mass="17285">MDLSLIEQKLTSLNEESQAVFGMMTAQHMVEHLTITLKLASGRIAYPPFTPSEQQLEWKQALLFTPMEFPKGIKAPGIKTHELMPLKYPSLQEAKIQLLKAIREYNTFFEENPDGLTNHPRFGMLNHQEWELFHPKHFKHHLGQFNCW</sequence>
<dbReference type="Proteomes" id="UP000185221">
    <property type="component" value="Unassembled WGS sequence"/>
</dbReference>
<protein>
    <recommendedName>
        <fullName evidence="3">Oxepin-CoA hydrolase / 3-oxo-5,6-dehydrosuberyl-CoA semialdehyde dehydrogenase</fullName>
    </recommendedName>
</protein>
<dbReference type="EMBL" id="FSRC01000001">
    <property type="protein sequence ID" value="SIN64786.1"/>
    <property type="molecule type" value="Genomic_DNA"/>
</dbReference>
<dbReference type="AlphaFoldDB" id="A0A1N6D270"/>
<evidence type="ECO:0008006" key="3">
    <source>
        <dbReference type="Google" id="ProtNLM"/>
    </source>
</evidence>
<dbReference type="Pfam" id="PF07606">
    <property type="entry name" value="DUF1569"/>
    <property type="match status" value="1"/>
</dbReference>
<dbReference type="InterPro" id="IPR034660">
    <property type="entry name" value="DinB/YfiT-like"/>
</dbReference>
<dbReference type="InterPro" id="IPR011463">
    <property type="entry name" value="DUF1569"/>
</dbReference>
<dbReference type="STRING" id="226505.SAMN05444394_0001"/>
<evidence type="ECO:0000313" key="1">
    <source>
        <dbReference type="EMBL" id="SIN64786.1"/>
    </source>
</evidence>
<accession>A0A1N6D270</accession>
<dbReference type="Gene3D" id="1.20.120.450">
    <property type="entry name" value="dinb family like domain"/>
    <property type="match status" value="1"/>
</dbReference>
<evidence type="ECO:0000313" key="2">
    <source>
        <dbReference type="Proteomes" id="UP000185221"/>
    </source>
</evidence>
<keyword evidence="2" id="KW-1185">Reference proteome</keyword>